<dbReference type="Proteomes" id="UP001143548">
    <property type="component" value="Unassembled WGS sequence"/>
</dbReference>
<proteinExistence type="predicted"/>
<feature type="transmembrane region" description="Helical" evidence="2">
    <location>
        <begin position="12"/>
        <end position="33"/>
    </location>
</feature>
<dbReference type="GO" id="GO:0016787">
    <property type="term" value="F:hydrolase activity"/>
    <property type="evidence" value="ECO:0007669"/>
    <property type="project" value="UniProtKB-KW"/>
</dbReference>
<dbReference type="AlphaFoldDB" id="A0A9W5YYF1"/>
<feature type="domain" description="Alpha/beta hydrolase fold-3" evidence="3">
    <location>
        <begin position="108"/>
        <end position="323"/>
    </location>
</feature>
<sequence>MRYNLSVWDKIDAWLGLVSVGITLLYAAISGLYRGPSGADTYYHHLIQAVTKKLMTRFTSLQLQYLFPSYDQFYRDYCRRNRIKPRFVTNKGGLKGFWTGPPTAKYVVINFHGGGFAMDATKAYLEFWPSVANALSDVGVSTTWLHVTYTLTPHATYPTQFREAVEALRYVIEDLGRPPSEVILVGDSAGANLCLAILSHLSHPSPDVPELRIGAPLKAIALLSPWLSFRHDLPSMKINEHKDIDAREVTERWSQEYLNGKPSDHYTEALEAPEEWWQGALVEQALVLAGSDEVLLDSIRGWVQKFSKSKPDTTLVIGRNECHIAPLIWPLFNDYHETEQGSALKSWLCERLRVS</sequence>
<dbReference type="SUPFAM" id="SSF53474">
    <property type="entry name" value="alpha/beta-Hydrolases"/>
    <property type="match status" value="1"/>
</dbReference>
<dbReference type="PANTHER" id="PTHR48081">
    <property type="entry name" value="AB HYDROLASE SUPERFAMILY PROTEIN C4A8.06C"/>
    <property type="match status" value="1"/>
</dbReference>
<evidence type="ECO:0000313" key="5">
    <source>
        <dbReference type="Proteomes" id="UP001143548"/>
    </source>
</evidence>
<keyword evidence="1" id="KW-0378">Hydrolase</keyword>
<keyword evidence="2" id="KW-1133">Transmembrane helix</keyword>
<comment type="caution">
    <text evidence="4">The sequence shown here is derived from an EMBL/GenBank/DDBJ whole genome shotgun (WGS) entry which is preliminary data.</text>
</comment>
<evidence type="ECO:0000259" key="3">
    <source>
        <dbReference type="Pfam" id="PF07859"/>
    </source>
</evidence>
<evidence type="ECO:0000256" key="1">
    <source>
        <dbReference type="ARBA" id="ARBA00022801"/>
    </source>
</evidence>
<dbReference type="InterPro" id="IPR029058">
    <property type="entry name" value="AB_hydrolase_fold"/>
</dbReference>
<dbReference type="Pfam" id="PF07859">
    <property type="entry name" value="Abhydrolase_3"/>
    <property type="match status" value="1"/>
</dbReference>
<dbReference type="PANTHER" id="PTHR48081:SF31">
    <property type="entry name" value="STERYL ACETYL HYDROLASE MUG81-RELATED"/>
    <property type="match status" value="1"/>
</dbReference>
<dbReference type="InterPro" id="IPR050300">
    <property type="entry name" value="GDXG_lipolytic_enzyme"/>
</dbReference>
<name>A0A9W5YYF1_9EURO</name>
<dbReference type="InterPro" id="IPR013094">
    <property type="entry name" value="AB_hydrolase_3"/>
</dbReference>
<reference evidence="4" key="1">
    <citation type="submission" date="2022-07" db="EMBL/GenBank/DDBJ databases">
        <title>Taxonomy of Aspergillus series Nigri: significant species reduction supported by multi-species coalescent approaches.</title>
        <authorList>
            <person name="Bian C."/>
            <person name="Kusuya Y."/>
            <person name="Sklenar F."/>
            <person name="D'hooge E."/>
            <person name="Yaguchi T."/>
            <person name="Takahashi H."/>
            <person name="Hubka V."/>
        </authorList>
    </citation>
    <scope>NUCLEOTIDE SEQUENCE</scope>
    <source>
        <strain evidence="4">CBS 733.88</strain>
    </source>
</reference>
<organism evidence="4 5">
    <name type="scientific">Aspergillus brasiliensis</name>
    <dbReference type="NCBI Taxonomy" id="319629"/>
    <lineage>
        <taxon>Eukaryota</taxon>
        <taxon>Fungi</taxon>
        <taxon>Dikarya</taxon>
        <taxon>Ascomycota</taxon>
        <taxon>Pezizomycotina</taxon>
        <taxon>Eurotiomycetes</taxon>
        <taxon>Eurotiomycetidae</taxon>
        <taxon>Eurotiales</taxon>
        <taxon>Aspergillaceae</taxon>
        <taxon>Aspergillus</taxon>
        <taxon>Aspergillus subgen. Circumdati</taxon>
    </lineage>
</organism>
<keyword evidence="2" id="KW-0472">Membrane</keyword>
<gene>
    <name evidence="4" type="ORF">AbraCBS73388_011104</name>
</gene>
<keyword evidence="2" id="KW-0812">Transmembrane</keyword>
<dbReference type="Gene3D" id="3.40.50.1820">
    <property type="entry name" value="alpha/beta hydrolase"/>
    <property type="match status" value="1"/>
</dbReference>
<evidence type="ECO:0000256" key="2">
    <source>
        <dbReference type="SAM" id="Phobius"/>
    </source>
</evidence>
<protein>
    <recommendedName>
        <fullName evidence="3">Alpha/beta hydrolase fold-3 domain-containing protein</fullName>
    </recommendedName>
</protein>
<dbReference type="EMBL" id="BROQ01000083">
    <property type="protein sequence ID" value="GKZ24297.1"/>
    <property type="molecule type" value="Genomic_DNA"/>
</dbReference>
<accession>A0A9W5YYF1</accession>
<evidence type="ECO:0000313" key="4">
    <source>
        <dbReference type="EMBL" id="GKZ24297.1"/>
    </source>
</evidence>